<organism evidence="5 6">
    <name type="scientific">Rhynchophorus ferrugineus</name>
    <name type="common">Red palm weevil</name>
    <name type="synonym">Curculio ferrugineus</name>
    <dbReference type="NCBI Taxonomy" id="354439"/>
    <lineage>
        <taxon>Eukaryota</taxon>
        <taxon>Metazoa</taxon>
        <taxon>Ecdysozoa</taxon>
        <taxon>Arthropoda</taxon>
        <taxon>Hexapoda</taxon>
        <taxon>Insecta</taxon>
        <taxon>Pterygota</taxon>
        <taxon>Neoptera</taxon>
        <taxon>Endopterygota</taxon>
        <taxon>Coleoptera</taxon>
        <taxon>Polyphaga</taxon>
        <taxon>Cucujiformia</taxon>
        <taxon>Curculionidae</taxon>
        <taxon>Dryophthorinae</taxon>
        <taxon>Rhynchophorus</taxon>
    </lineage>
</organism>
<keyword evidence="4" id="KW-0732">Signal</keyword>
<dbReference type="InterPro" id="IPR031311">
    <property type="entry name" value="CHIT_BIND_RR_consensus"/>
</dbReference>
<name>A0A834M8A4_RHYFE</name>
<evidence type="ECO:0000256" key="1">
    <source>
        <dbReference type="ARBA" id="ARBA00022460"/>
    </source>
</evidence>
<dbReference type="PROSITE" id="PS00233">
    <property type="entry name" value="CHIT_BIND_RR_1"/>
    <property type="match status" value="1"/>
</dbReference>
<keyword evidence="1 2" id="KW-0193">Cuticle</keyword>
<dbReference type="OrthoDB" id="6379191at2759"/>
<dbReference type="Proteomes" id="UP000625711">
    <property type="component" value="Unassembled WGS sequence"/>
</dbReference>
<evidence type="ECO:0000256" key="2">
    <source>
        <dbReference type="PROSITE-ProRule" id="PRU00497"/>
    </source>
</evidence>
<evidence type="ECO:0000256" key="3">
    <source>
        <dbReference type="SAM" id="MobiDB-lite"/>
    </source>
</evidence>
<dbReference type="PROSITE" id="PS51155">
    <property type="entry name" value="CHIT_BIND_RR_2"/>
    <property type="match status" value="1"/>
</dbReference>
<proteinExistence type="predicted"/>
<dbReference type="GO" id="GO:0062129">
    <property type="term" value="C:chitin-based extracellular matrix"/>
    <property type="evidence" value="ECO:0007669"/>
    <property type="project" value="TreeGrafter"/>
</dbReference>
<dbReference type="EMBL" id="JAACXV010014316">
    <property type="protein sequence ID" value="KAF7268619.1"/>
    <property type="molecule type" value="Genomic_DNA"/>
</dbReference>
<feature type="chain" id="PRO_5032318362" evidence="4">
    <location>
        <begin position="17"/>
        <end position="136"/>
    </location>
</feature>
<sequence length="136" mass="14655">MHPLVLFFGLITIAQAAQLTGREQVPIVSQDAEVNYDGSYRTSYETGNGIAAQEQGRLKNSGNKDAEAEEVQGSFQYTAPDGSPILLQYIADENGFQPSGSHLPVGPTPPPIPEAILRSLEWNAAHPEQDDSSGKF</sequence>
<keyword evidence="6" id="KW-1185">Reference proteome</keyword>
<dbReference type="InterPro" id="IPR000618">
    <property type="entry name" value="Insect_cuticle"/>
</dbReference>
<feature type="region of interest" description="Disordered" evidence="3">
    <location>
        <begin position="47"/>
        <end position="70"/>
    </location>
</feature>
<dbReference type="AlphaFoldDB" id="A0A834M8A4"/>
<comment type="caution">
    <text evidence="5">The sequence shown here is derived from an EMBL/GenBank/DDBJ whole genome shotgun (WGS) entry which is preliminary data.</text>
</comment>
<evidence type="ECO:0000256" key="4">
    <source>
        <dbReference type="SAM" id="SignalP"/>
    </source>
</evidence>
<feature type="signal peptide" evidence="4">
    <location>
        <begin position="1"/>
        <end position="16"/>
    </location>
</feature>
<dbReference type="GO" id="GO:0008010">
    <property type="term" value="F:structural constituent of chitin-based larval cuticle"/>
    <property type="evidence" value="ECO:0007669"/>
    <property type="project" value="TreeGrafter"/>
</dbReference>
<reference evidence="5" key="1">
    <citation type="submission" date="2020-08" db="EMBL/GenBank/DDBJ databases">
        <title>Genome sequencing and assembly of the red palm weevil Rhynchophorus ferrugineus.</title>
        <authorList>
            <person name="Dias G.B."/>
            <person name="Bergman C.M."/>
            <person name="Manee M."/>
        </authorList>
    </citation>
    <scope>NUCLEOTIDE SEQUENCE</scope>
    <source>
        <strain evidence="5">AA-2017</strain>
        <tissue evidence="5">Whole larva</tissue>
    </source>
</reference>
<evidence type="ECO:0000313" key="6">
    <source>
        <dbReference type="Proteomes" id="UP000625711"/>
    </source>
</evidence>
<dbReference type="PANTHER" id="PTHR10380:SF241">
    <property type="entry name" value="CUTICULAR PROTEIN 47EG-RELATED"/>
    <property type="match status" value="1"/>
</dbReference>
<dbReference type="Pfam" id="PF00379">
    <property type="entry name" value="Chitin_bind_4"/>
    <property type="match status" value="1"/>
</dbReference>
<dbReference type="PRINTS" id="PR00947">
    <property type="entry name" value="CUTICLE"/>
</dbReference>
<dbReference type="PANTHER" id="PTHR10380">
    <property type="entry name" value="CUTICLE PROTEIN"/>
    <property type="match status" value="1"/>
</dbReference>
<dbReference type="InterPro" id="IPR050468">
    <property type="entry name" value="Cuticle_Struct_Prot"/>
</dbReference>
<accession>A0A834M8A4</accession>
<gene>
    <name evidence="5" type="ORF">GWI33_018269</name>
</gene>
<protein>
    <submittedName>
        <fullName evidence="5">Uncharacterized protein</fullName>
    </submittedName>
</protein>
<evidence type="ECO:0000313" key="5">
    <source>
        <dbReference type="EMBL" id="KAF7268619.1"/>
    </source>
</evidence>